<name>A0A0C2G4C3_9BILA</name>
<gene>
    <name evidence="2" type="ORF">ANCDUO_13998</name>
</gene>
<keyword evidence="3" id="KW-1185">Reference proteome</keyword>
<evidence type="ECO:0000313" key="2">
    <source>
        <dbReference type="EMBL" id="KIH55835.1"/>
    </source>
</evidence>
<feature type="region of interest" description="Disordered" evidence="1">
    <location>
        <begin position="47"/>
        <end position="77"/>
    </location>
</feature>
<dbReference type="AlphaFoldDB" id="A0A0C2G4C3"/>
<sequence length="77" mass="8687">MSTDALLVPYDLAKSLVKMRRGYTELLPTSDFELDFSESTARRVIRSSSSIQGQAMRTASNLTDNHKPHNWNSRGKT</sequence>
<protein>
    <submittedName>
        <fullName evidence="2">Uncharacterized protein</fullName>
    </submittedName>
</protein>
<feature type="compositionally biased region" description="Polar residues" evidence="1">
    <location>
        <begin position="47"/>
        <end position="63"/>
    </location>
</feature>
<reference evidence="2 3" key="1">
    <citation type="submission" date="2013-12" db="EMBL/GenBank/DDBJ databases">
        <title>Draft genome of the parsitic nematode Ancylostoma duodenale.</title>
        <authorList>
            <person name="Mitreva M."/>
        </authorList>
    </citation>
    <scope>NUCLEOTIDE SEQUENCE [LARGE SCALE GENOMIC DNA]</scope>
    <source>
        <strain evidence="2 3">Zhejiang</strain>
    </source>
</reference>
<dbReference type="Proteomes" id="UP000054047">
    <property type="component" value="Unassembled WGS sequence"/>
</dbReference>
<evidence type="ECO:0000313" key="3">
    <source>
        <dbReference type="Proteomes" id="UP000054047"/>
    </source>
</evidence>
<evidence type="ECO:0000256" key="1">
    <source>
        <dbReference type="SAM" id="MobiDB-lite"/>
    </source>
</evidence>
<organism evidence="2 3">
    <name type="scientific">Ancylostoma duodenale</name>
    <dbReference type="NCBI Taxonomy" id="51022"/>
    <lineage>
        <taxon>Eukaryota</taxon>
        <taxon>Metazoa</taxon>
        <taxon>Ecdysozoa</taxon>
        <taxon>Nematoda</taxon>
        <taxon>Chromadorea</taxon>
        <taxon>Rhabditida</taxon>
        <taxon>Rhabditina</taxon>
        <taxon>Rhabditomorpha</taxon>
        <taxon>Strongyloidea</taxon>
        <taxon>Ancylostomatidae</taxon>
        <taxon>Ancylostomatinae</taxon>
        <taxon>Ancylostoma</taxon>
    </lineage>
</organism>
<proteinExistence type="predicted"/>
<dbReference type="EMBL" id="KN736655">
    <property type="protein sequence ID" value="KIH55835.1"/>
    <property type="molecule type" value="Genomic_DNA"/>
</dbReference>
<accession>A0A0C2G4C3</accession>